<keyword evidence="1" id="KW-0472">Membrane</keyword>
<keyword evidence="1" id="KW-0812">Transmembrane</keyword>
<evidence type="ECO:0000256" key="1">
    <source>
        <dbReference type="SAM" id="Phobius"/>
    </source>
</evidence>
<comment type="caution">
    <text evidence="2">The sequence shown here is derived from an EMBL/GenBank/DDBJ whole genome shotgun (WGS) entry which is preliminary data.</text>
</comment>
<name>A0A060UQE7_9PROT</name>
<evidence type="ECO:0000313" key="2">
    <source>
        <dbReference type="EMBL" id="CDQ08993.1"/>
    </source>
</evidence>
<reference evidence="2" key="1">
    <citation type="submission" date="2014-03" db="EMBL/GenBank/DDBJ databases">
        <authorList>
            <person name="Genoscope - CEA"/>
        </authorList>
    </citation>
    <scope>NUCLEOTIDE SEQUENCE [LARGE SCALE GENOMIC DNA]</scope>
    <source>
        <strain evidence="2">CF27</strain>
    </source>
</reference>
<gene>
    <name evidence="2" type="ORF">AFERRI_140058</name>
</gene>
<dbReference type="PROSITE" id="PS51257">
    <property type="entry name" value="PROKAR_LIPOPROTEIN"/>
    <property type="match status" value="1"/>
</dbReference>
<keyword evidence="1" id="KW-1133">Transmembrane helix</keyword>
<feature type="transmembrane region" description="Helical" evidence="1">
    <location>
        <begin position="20"/>
        <end position="40"/>
    </location>
</feature>
<proteinExistence type="predicted"/>
<organism evidence="2">
    <name type="scientific">Acidithiobacillus ferrivorans</name>
    <dbReference type="NCBI Taxonomy" id="160808"/>
    <lineage>
        <taxon>Bacteria</taxon>
        <taxon>Pseudomonadati</taxon>
        <taxon>Pseudomonadota</taxon>
        <taxon>Acidithiobacillia</taxon>
        <taxon>Acidithiobacillales</taxon>
        <taxon>Acidithiobacillaceae</taxon>
        <taxon>Acidithiobacillus</taxon>
    </lineage>
</organism>
<sequence length="116" mass="12488">MESVRLGVPKEVAHRHKRGWILLSIITGGLGCAAALWVIIFQNGPVKAVPLPPAPAQHISDGARKNVMAKPVVIMPKQVVTPVDAPAVSSPAVANMIRQVQEMQQKVRGMEDENGR</sequence>
<reference evidence="2" key="2">
    <citation type="submission" date="2014-07" db="EMBL/GenBank/DDBJ databases">
        <title>Initial genome analysis of the psychrotolerant acidophile Acidithiobacillus ferrivorans CF27: insights into iron and sulfur oxidation pathways and into biofilm formation.</title>
        <authorList>
            <person name="Talla E."/>
            <person name="Hedrich S."/>
            <person name="Mangenot S."/>
            <person name="Ji B."/>
            <person name="Johnson D.B."/>
            <person name="Barbe V."/>
            <person name="Bonnefoy V."/>
        </authorList>
    </citation>
    <scope>NUCLEOTIDE SEQUENCE [LARGE SCALE GENOMIC DNA]</scope>
    <source>
        <strain evidence="2">CF27</strain>
    </source>
</reference>
<dbReference type="AlphaFoldDB" id="A0A060UQE7"/>
<accession>A0A060UQE7</accession>
<protein>
    <submittedName>
        <fullName evidence="2">Uncharacterized protein</fullName>
    </submittedName>
</protein>
<dbReference type="EMBL" id="CCCS020000006">
    <property type="protein sequence ID" value="CDQ08993.1"/>
    <property type="molecule type" value="Genomic_DNA"/>
</dbReference>